<reference evidence="2 3" key="1">
    <citation type="journal article" date="2014" name="Genome Announc.">
        <title>Draft Genome Sequence of the Antitrypanosomally Active Sponge-Associated Bacterium Actinokineospora sp. Strain EG49.</title>
        <authorList>
            <person name="Harjes J."/>
            <person name="Ryu T."/>
            <person name="Abdelmohsen U.R."/>
            <person name="Moitinho-Silva L."/>
            <person name="Horn H."/>
            <person name="Ravasi T."/>
            <person name="Hentschel U."/>
        </authorList>
    </citation>
    <scope>NUCLEOTIDE SEQUENCE [LARGE SCALE GENOMIC DNA]</scope>
    <source>
        <strain evidence="2 3">EG49</strain>
    </source>
</reference>
<evidence type="ECO:0000256" key="1">
    <source>
        <dbReference type="SAM" id="MobiDB-lite"/>
    </source>
</evidence>
<feature type="compositionally biased region" description="Low complexity" evidence="1">
    <location>
        <begin position="177"/>
        <end position="188"/>
    </location>
</feature>
<feature type="region of interest" description="Disordered" evidence="1">
    <location>
        <begin position="166"/>
        <end position="272"/>
    </location>
</feature>
<evidence type="ECO:0000313" key="3">
    <source>
        <dbReference type="Proteomes" id="UP000019277"/>
    </source>
</evidence>
<keyword evidence="3" id="KW-1185">Reference proteome</keyword>
<protein>
    <submittedName>
        <fullName evidence="2">Uncharacterized protein</fullName>
    </submittedName>
</protein>
<organism evidence="2 3">
    <name type="scientific">Actinokineospora spheciospongiae</name>
    <dbReference type="NCBI Taxonomy" id="909613"/>
    <lineage>
        <taxon>Bacteria</taxon>
        <taxon>Bacillati</taxon>
        <taxon>Actinomycetota</taxon>
        <taxon>Actinomycetes</taxon>
        <taxon>Pseudonocardiales</taxon>
        <taxon>Pseudonocardiaceae</taxon>
        <taxon>Actinokineospora</taxon>
    </lineage>
</organism>
<dbReference type="AlphaFoldDB" id="W7IQQ2"/>
<name>W7IQQ2_9PSEU</name>
<dbReference type="EMBL" id="AYXG01000051">
    <property type="protein sequence ID" value="EWC63185.1"/>
    <property type="molecule type" value="Genomic_DNA"/>
</dbReference>
<dbReference type="OrthoDB" id="4578793at2"/>
<feature type="compositionally biased region" description="Low complexity" evidence="1">
    <location>
        <begin position="230"/>
        <end position="261"/>
    </location>
</feature>
<evidence type="ECO:0000313" key="2">
    <source>
        <dbReference type="EMBL" id="EWC63185.1"/>
    </source>
</evidence>
<dbReference type="RefSeq" id="WP_052020834.1">
    <property type="nucleotide sequence ID" value="NZ_AYXG01000051.1"/>
</dbReference>
<sequence>MDQYPAQSGYGQDGRSTDGAGGVSERAADAASTVKESGAQVAGTAKDRLGDVVSETKDQAGNLIGEAQQRLTEEARKQTGRAGEVLRTWVDDLSAMAERSDSDSPAKSLVMQVSQQGKQLADRLEHGSPDELLNEVRSFARRRPVAFLFGTALAGFAVGRLAKGLSATSDSGSDRVTPTTPAAQPTGARHAAVPEYGAQPYEQGAYVPPQPGAPSPYDVNTPPMGVPGSPQYATPTTGYGTPDPGYSTPGTGYSTPGTGYSMPPAGTEGRRQ</sequence>
<proteinExistence type="predicted"/>
<feature type="compositionally biased region" description="Polar residues" evidence="1">
    <location>
        <begin position="1"/>
        <end position="10"/>
    </location>
</feature>
<feature type="compositionally biased region" description="Polar residues" evidence="1">
    <location>
        <begin position="166"/>
        <end position="176"/>
    </location>
</feature>
<dbReference type="Proteomes" id="UP000019277">
    <property type="component" value="Unassembled WGS sequence"/>
</dbReference>
<gene>
    <name evidence="2" type="ORF">UO65_1399</name>
</gene>
<dbReference type="STRING" id="909613.UO65_1399"/>
<accession>W7IQQ2</accession>
<dbReference type="eggNOG" id="COG0711">
    <property type="taxonomic scope" value="Bacteria"/>
</dbReference>
<feature type="region of interest" description="Disordered" evidence="1">
    <location>
        <begin position="1"/>
        <end position="46"/>
    </location>
</feature>
<dbReference type="PATRIC" id="fig|909613.9.peg.1413"/>
<accession>A0A8E3BJ81</accession>
<comment type="caution">
    <text evidence="2">The sequence shown here is derived from an EMBL/GenBank/DDBJ whole genome shotgun (WGS) entry which is preliminary data.</text>
</comment>